<keyword evidence="1" id="KW-0732">Signal</keyword>
<feature type="chain" id="PRO_5004188347" description="Amidohydrolase 3 domain-containing protein" evidence="1">
    <location>
        <begin position="34"/>
        <end position="314"/>
    </location>
</feature>
<dbReference type="STRING" id="246197.MXAN_2120"/>
<dbReference type="EMBL" id="CP000113">
    <property type="protein sequence ID" value="ABF88668.1"/>
    <property type="molecule type" value="Genomic_DNA"/>
</dbReference>
<protein>
    <recommendedName>
        <fullName evidence="4">Amidohydrolase 3 domain-containing protein</fullName>
    </recommendedName>
</protein>
<dbReference type="KEGG" id="mxa:MXAN_2120"/>
<evidence type="ECO:0000256" key="1">
    <source>
        <dbReference type="SAM" id="SignalP"/>
    </source>
</evidence>
<evidence type="ECO:0000313" key="3">
    <source>
        <dbReference type="Proteomes" id="UP000002402"/>
    </source>
</evidence>
<name>Q1DAH8_MYXXD</name>
<dbReference type="AlphaFoldDB" id="Q1DAH8"/>
<accession>Q1DAH8</accession>
<keyword evidence="3" id="KW-1185">Reference proteome</keyword>
<proteinExistence type="predicted"/>
<sequence>MPPVSVPHLPLCSRLLPPIALLSFLLCSGPPNQAPCLVSRSTADAFNQSFPSAPRHRCRGGLLAITSCVPPDSQPLSARLLQPSVRARLGRACRRRMGRFDSGGALYAAALDCWPRKDTRSPAHRSLWERPLLVKRLTGSRSCRSLQHCWLRRSVFRPIAHHREEDSGQPSRQRHHRCLLAPPGGNPFGPFSQMGCLGFLRSQQAQRRIGEWIGLDAGVLAEGRRADLAIINPEGLDGKLDEIAEAPMENFGGFVRLVRRNDAAVKAVLNSGREAVREGAVAPSLGRERGFGKVLRAQYLSGMKFFPASEASSS</sequence>
<dbReference type="EnsemblBacteria" id="ABF88668">
    <property type="protein sequence ID" value="ABF88668"/>
    <property type="gene ID" value="MXAN_2120"/>
</dbReference>
<evidence type="ECO:0000313" key="2">
    <source>
        <dbReference type="EMBL" id="ABF88668.1"/>
    </source>
</evidence>
<feature type="signal peptide" evidence="1">
    <location>
        <begin position="1"/>
        <end position="33"/>
    </location>
</feature>
<gene>
    <name evidence="2" type="ordered locus">MXAN_2120</name>
</gene>
<organism evidence="2 3">
    <name type="scientific">Myxococcus xanthus (strain DK1622)</name>
    <dbReference type="NCBI Taxonomy" id="246197"/>
    <lineage>
        <taxon>Bacteria</taxon>
        <taxon>Pseudomonadati</taxon>
        <taxon>Myxococcota</taxon>
        <taxon>Myxococcia</taxon>
        <taxon>Myxococcales</taxon>
        <taxon>Cystobacterineae</taxon>
        <taxon>Myxococcaceae</taxon>
        <taxon>Myxococcus</taxon>
    </lineage>
</organism>
<dbReference type="Proteomes" id="UP000002402">
    <property type="component" value="Chromosome"/>
</dbReference>
<evidence type="ECO:0008006" key="4">
    <source>
        <dbReference type="Google" id="ProtNLM"/>
    </source>
</evidence>
<reference evidence="2 3" key="1">
    <citation type="journal article" date="2006" name="Proc. Natl. Acad. Sci. U.S.A.">
        <title>Evolution of sensory complexity recorded in a myxobacterial genome.</title>
        <authorList>
            <person name="Goldman B.S."/>
            <person name="Nierman W.C."/>
            <person name="Kaiser D."/>
            <person name="Slater S.C."/>
            <person name="Durkin A.S."/>
            <person name="Eisen J.A."/>
            <person name="Ronning C.M."/>
            <person name="Barbazuk W.B."/>
            <person name="Blanchard M."/>
            <person name="Field C."/>
            <person name="Halling C."/>
            <person name="Hinkle G."/>
            <person name="Iartchuk O."/>
            <person name="Kim H.S."/>
            <person name="Mackenzie C."/>
            <person name="Madupu R."/>
            <person name="Miller N."/>
            <person name="Shvartsbeyn A."/>
            <person name="Sullivan S.A."/>
            <person name="Vaudin M."/>
            <person name="Wiegand R."/>
            <person name="Kaplan H.B."/>
        </authorList>
    </citation>
    <scope>NUCLEOTIDE SEQUENCE [LARGE SCALE GENOMIC DNA]</scope>
    <source>
        <strain evidence="3">DK1622</strain>
    </source>
</reference>
<dbReference type="eggNOG" id="COG3653">
    <property type="taxonomic scope" value="Bacteria"/>
</dbReference>
<dbReference type="HOGENOM" id="CLU_885150_0_0_7"/>